<feature type="compositionally biased region" description="Low complexity" evidence="1">
    <location>
        <begin position="135"/>
        <end position="149"/>
    </location>
</feature>
<dbReference type="RefSeq" id="WP_006975515.1">
    <property type="nucleotide sequence ID" value="NZ_ABCS01000095.1"/>
</dbReference>
<keyword evidence="2" id="KW-0812">Transmembrane</keyword>
<dbReference type="AlphaFoldDB" id="A6GFM5"/>
<evidence type="ECO:0000313" key="3">
    <source>
        <dbReference type="EMBL" id="EDM75339.1"/>
    </source>
</evidence>
<feature type="compositionally biased region" description="Basic and acidic residues" evidence="1">
    <location>
        <begin position="175"/>
        <end position="200"/>
    </location>
</feature>
<feature type="region of interest" description="Disordered" evidence="1">
    <location>
        <begin position="97"/>
        <end position="200"/>
    </location>
</feature>
<feature type="compositionally biased region" description="Basic and acidic residues" evidence="1">
    <location>
        <begin position="119"/>
        <end position="130"/>
    </location>
</feature>
<protein>
    <submittedName>
        <fullName evidence="3">Uncharacterized protein</fullName>
    </submittedName>
</protein>
<gene>
    <name evidence="3" type="ORF">PPSIR1_01147</name>
</gene>
<keyword evidence="2" id="KW-0472">Membrane</keyword>
<evidence type="ECO:0000256" key="2">
    <source>
        <dbReference type="SAM" id="Phobius"/>
    </source>
</evidence>
<feature type="compositionally biased region" description="Basic and acidic residues" evidence="1">
    <location>
        <begin position="150"/>
        <end position="162"/>
    </location>
</feature>
<name>A6GFM5_9BACT</name>
<evidence type="ECO:0000256" key="1">
    <source>
        <dbReference type="SAM" id="MobiDB-lite"/>
    </source>
</evidence>
<feature type="transmembrane region" description="Helical" evidence="2">
    <location>
        <begin position="20"/>
        <end position="45"/>
    </location>
</feature>
<sequence length="200" mass="20682">MSDHHHDPGGHELEAINTKLLFQLVGSLSIVTLLASMGVVQWFYLQQRELQDRNAAEGSFILKDYKAKMAEDTAELDASAKAVLADAGKMKAQPAYPGWVSPDTAAAGAAAAAKPAEAPAKELKAPEPAKPEPAPAEGEGAEGDAPAPTEEAKPAEEAKPEAPAKPAEAADAPAEGDKPEKPAKPEEAPAKPEPAKADGE</sequence>
<feature type="compositionally biased region" description="Low complexity" evidence="1">
    <location>
        <begin position="164"/>
        <end position="173"/>
    </location>
</feature>
<accession>A6GFM5</accession>
<keyword evidence="4" id="KW-1185">Reference proteome</keyword>
<dbReference type="STRING" id="391625.PPSIR1_01147"/>
<dbReference type="OrthoDB" id="5524914at2"/>
<comment type="caution">
    <text evidence="3">The sequence shown here is derived from an EMBL/GenBank/DDBJ whole genome shotgun (WGS) entry which is preliminary data.</text>
</comment>
<reference evidence="3 4" key="1">
    <citation type="submission" date="2007-06" db="EMBL/GenBank/DDBJ databases">
        <authorList>
            <person name="Shimkets L."/>
            <person name="Ferriera S."/>
            <person name="Johnson J."/>
            <person name="Kravitz S."/>
            <person name="Beeson K."/>
            <person name="Sutton G."/>
            <person name="Rogers Y.-H."/>
            <person name="Friedman R."/>
            <person name="Frazier M."/>
            <person name="Venter J.C."/>
        </authorList>
    </citation>
    <scope>NUCLEOTIDE SEQUENCE [LARGE SCALE GENOMIC DNA]</scope>
    <source>
        <strain evidence="3 4">SIR-1</strain>
    </source>
</reference>
<organism evidence="3 4">
    <name type="scientific">Plesiocystis pacifica SIR-1</name>
    <dbReference type="NCBI Taxonomy" id="391625"/>
    <lineage>
        <taxon>Bacteria</taxon>
        <taxon>Pseudomonadati</taxon>
        <taxon>Myxococcota</taxon>
        <taxon>Polyangia</taxon>
        <taxon>Nannocystales</taxon>
        <taxon>Nannocystaceae</taxon>
        <taxon>Plesiocystis</taxon>
    </lineage>
</organism>
<dbReference type="EMBL" id="ABCS01000095">
    <property type="protein sequence ID" value="EDM75339.1"/>
    <property type="molecule type" value="Genomic_DNA"/>
</dbReference>
<proteinExistence type="predicted"/>
<dbReference type="Proteomes" id="UP000005801">
    <property type="component" value="Unassembled WGS sequence"/>
</dbReference>
<evidence type="ECO:0000313" key="4">
    <source>
        <dbReference type="Proteomes" id="UP000005801"/>
    </source>
</evidence>
<feature type="compositionally biased region" description="Low complexity" evidence="1">
    <location>
        <begin position="105"/>
        <end position="118"/>
    </location>
</feature>
<keyword evidence="2" id="KW-1133">Transmembrane helix</keyword>